<protein>
    <recommendedName>
        <fullName evidence="5">Phosphatidylinositol-glycan biosynthesis class W protein</fullName>
        <ecNumber evidence="5">2.3.-.-</ecNumber>
    </recommendedName>
</protein>
<feature type="transmembrane region" description="Helical" evidence="5">
    <location>
        <begin position="20"/>
        <end position="37"/>
    </location>
</feature>
<keyword evidence="7" id="KW-1185">Reference proteome</keyword>
<comment type="subcellular location">
    <subcellularLocation>
        <location evidence="5">Endoplasmic reticulum membrane</location>
        <topology evidence="5">Multi-pass membrane protein</topology>
    </subcellularLocation>
    <subcellularLocation>
        <location evidence="1">Membrane</location>
        <topology evidence="1">Multi-pass membrane protein</topology>
    </subcellularLocation>
</comment>
<evidence type="ECO:0000256" key="4">
    <source>
        <dbReference type="ARBA" id="ARBA00023136"/>
    </source>
</evidence>
<evidence type="ECO:0000256" key="1">
    <source>
        <dbReference type="ARBA" id="ARBA00004141"/>
    </source>
</evidence>
<dbReference type="GO" id="GO:0032216">
    <property type="term" value="F:glucosaminyl-phosphatidylinositol O-acyltransferase activity"/>
    <property type="evidence" value="ECO:0007669"/>
    <property type="project" value="TreeGrafter"/>
</dbReference>
<accession>A0AAD9KRY2</accession>
<evidence type="ECO:0000256" key="3">
    <source>
        <dbReference type="ARBA" id="ARBA00022989"/>
    </source>
</evidence>
<dbReference type="GO" id="GO:0005789">
    <property type="term" value="C:endoplasmic reticulum membrane"/>
    <property type="evidence" value="ECO:0007669"/>
    <property type="project" value="UniProtKB-SubCell"/>
</dbReference>
<feature type="transmembrane region" description="Helical" evidence="5">
    <location>
        <begin position="386"/>
        <end position="410"/>
    </location>
</feature>
<keyword evidence="3 5" id="KW-1133">Transmembrane helix</keyword>
<reference evidence="6" key="1">
    <citation type="journal article" date="2023" name="Mol. Biol. Evol.">
        <title>Third-Generation Sequencing Reveals the Adaptive Role of the Epigenome in Three Deep-Sea Polychaetes.</title>
        <authorList>
            <person name="Perez M."/>
            <person name="Aroh O."/>
            <person name="Sun Y."/>
            <person name="Lan Y."/>
            <person name="Juniper S.K."/>
            <person name="Young C.R."/>
            <person name="Angers B."/>
            <person name="Qian P.Y."/>
        </authorList>
    </citation>
    <scope>NUCLEOTIDE SEQUENCE</scope>
    <source>
        <strain evidence="6">R07B-5</strain>
    </source>
</reference>
<evidence type="ECO:0000256" key="5">
    <source>
        <dbReference type="RuleBase" id="RU280819"/>
    </source>
</evidence>
<feature type="transmembrane region" description="Helical" evidence="5">
    <location>
        <begin position="137"/>
        <end position="155"/>
    </location>
</feature>
<feature type="transmembrane region" description="Helical" evidence="5">
    <location>
        <begin position="82"/>
        <end position="101"/>
    </location>
</feature>
<dbReference type="EMBL" id="JAODUO010000664">
    <property type="protein sequence ID" value="KAK2176401.1"/>
    <property type="molecule type" value="Genomic_DNA"/>
</dbReference>
<keyword evidence="5" id="KW-0012">Acyltransferase</keyword>
<evidence type="ECO:0000313" key="6">
    <source>
        <dbReference type="EMBL" id="KAK2176401.1"/>
    </source>
</evidence>
<dbReference type="PANTHER" id="PTHR20661:SF0">
    <property type="entry name" value="PHOSPHATIDYLINOSITOL-GLYCAN BIOSYNTHESIS CLASS W PROTEIN"/>
    <property type="match status" value="1"/>
</dbReference>
<feature type="transmembrane region" description="Helical" evidence="5">
    <location>
        <begin position="204"/>
        <end position="224"/>
    </location>
</feature>
<keyword evidence="4 5" id="KW-0472">Membrane</keyword>
<dbReference type="PANTHER" id="PTHR20661">
    <property type="entry name" value="PHOSPHATIDYLINOSITOL-GLYCAN BIOSYNTHESIS CLASS W PROTEIN"/>
    <property type="match status" value="1"/>
</dbReference>
<sequence length="498" mass="55770">MDQSYKEQHEQFVSDHSGTNVVEIACMVTTGPLLVLLRHVVQPWARMFHFKPSVRTKFVCDFLLLVLPIIAVTTVLSNYTDAVLTALLCVIFGILACNEMLNNISQWKPPHQRNKDVILLLDVKTPERMAFITNYRALINITSCVCILAVDFAVFPRRYCKVETYGTGLMDVGVGAYVMCNAIVSPATKARYLGHKTFLDKCSAVFKALVTTLPLLGLGMIRFVSLKILDYHEHVSEYGIHWNFFLTLAVVRVSILLLLVSIVILCICHPSSSWLISMCLALGYQYLLSVHGLREFILTGSDGQGSRVGMLNANREGIFSCIGYLAIYFAGVQVGQFLQKSRSTLRDWLRAVVVLMAVQTLFWLLLKFSESTTENVSRRMANLPYILWMVAFNLHVICAVLVIELVSIILTELNKPVYQGTDYKPNSQPSFCLLRAVNSNGLFYFLAANLLTGLINLTLATMHASPTVGFIILCGYQFVVCGFTAYIFNNTRKSLKFG</sequence>
<proteinExistence type="inferred from homology"/>
<feature type="transmembrane region" description="Helical" evidence="5">
    <location>
        <begin position="442"/>
        <end position="462"/>
    </location>
</feature>
<feature type="transmembrane region" description="Helical" evidence="5">
    <location>
        <begin position="274"/>
        <end position="297"/>
    </location>
</feature>
<feature type="transmembrane region" description="Helical" evidence="5">
    <location>
        <begin position="244"/>
        <end position="267"/>
    </location>
</feature>
<evidence type="ECO:0000256" key="2">
    <source>
        <dbReference type="ARBA" id="ARBA00022692"/>
    </source>
</evidence>
<dbReference type="EC" id="2.3.-.-" evidence="5"/>
<comment type="similarity">
    <text evidence="5">Belongs to the PIGW family.</text>
</comment>
<dbReference type="Proteomes" id="UP001209878">
    <property type="component" value="Unassembled WGS sequence"/>
</dbReference>
<dbReference type="Pfam" id="PF06423">
    <property type="entry name" value="GWT1"/>
    <property type="match status" value="1"/>
</dbReference>
<feature type="transmembrane region" description="Helical" evidence="5">
    <location>
        <begin position="317"/>
        <end position="336"/>
    </location>
</feature>
<feature type="transmembrane region" description="Helical" evidence="5">
    <location>
        <begin position="58"/>
        <end position="76"/>
    </location>
</feature>
<keyword evidence="5" id="KW-0808">Transferase</keyword>
<dbReference type="AlphaFoldDB" id="A0AAD9KRY2"/>
<keyword evidence="5" id="KW-0256">Endoplasmic reticulum</keyword>
<feature type="transmembrane region" description="Helical" evidence="5">
    <location>
        <begin position="348"/>
        <end position="366"/>
    </location>
</feature>
<evidence type="ECO:0000313" key="7">
    <source>
        <dbReference type="Proteomes" id="UP001209878"/>
    </source>
</evidence>
<dbReference type="GO" id="GO:0072659">
    <property type="term" value="P:protein localization to plasma membrane"/>
    <property type="evidence" value="ECO:0007669"/>
    <property type="project" value="TreeGrafter"/>
</dbReference>
<gene>
    <name evidence="6" type="ORF">NP493_664g02081</name>
</gene>
<dbReference type="GO" id="GO:0006506">
    <property type="term" value="P:GPI anchor biosynthetic process"/>
    <property type="evidence" value="ECO:0007669"/>
    <property type="project" value="UniProtKB-KW"/>
</dbReference>
<feature type="transmembrane region" description="Helical" evidence="5">
    <location>
        <begin position="167"/>
        <end position="184"/>
    </location>
</feature>
<organism evidence="6 7">
    <name type="scientific">Ridgeia piscesae</name>
    <name type="common">Tubeworm</name>
    <dbReference type="NCBI Taxonomy" id="27915"/>
    <lineage>
        <taxon>Eukaryota</taxon>
        <taxon>Metazoa</taxon>
        <taxon>Spiralia</taxon>
        <taxon>Lophotrochozoa</taxon>
        <taxon>Annelida</taxon>
        <taxon>Polychaeta</taxon>
        <taxon>Sedentaria</taxon>
        <taxon>Canalipalpata</taxon>
        <taxon>Sabellida</taxon>
        <taxon>Siboglinidae</taxon>
        <taxon>Ridgeia</taxon>
    </lineage>
</organism>
<name>A0AAD9KRY2_RIDPI</name>
<keyword evidence="2 5" id="KW-0812">Transmembrane</keyword>
<dbReference type="PIRSF" id="PIRSF017321">
    <property type="entry name" value="GWT1"/>
    <property type="match status" value="1"/>
</dbReference>
<comment type="function">
    <text evidence="5">A acetyltransferase, which acetylates the inositol ring of phosphatidylinositol during biosynthesis of GPI-anchor.</text>
</comment>
<comment type="caution">
    <text evidence="6">The sequence shown here is derived from an EMBL/GenBank/DDBJ whole genome shotgun (WGS) entry which is preliminary data.</text>
</comment>
<feature type="transmembrane region" description="Helical" evidence="5">
    <location>
        <begin position="468"/>
        <end position="488"/>
    </location>
</feature>
<dbReference type="InterPro" id="IPR009447">
    <property type="entry name" value="PIGW/GWT1"/>
</dbReference>
<comment type="pathway">
    <text evidence="5">Glycolipid biosynthesis; glycosylphosphatidylinositol-anchor biosynthesis.</text>
</comment>
<keyword evidence="5" id="KW-0337">GPI-anchor biosynthesis</keyword>